<name>A0AAD5X1F0_9FUNG</name>
<protein>
    <submittedName>
        <fullName evidence="11">Tubulin polyglutamylase ttll1</fullName>
    </submittedName>
</protein>
<keyword evidence="12" id="KW-1185">Reference proteome</keyword>
<evidence type="ECO:0000256" key="1">
    <source>
        <dbReference type="ARBA" id="ARBA00004120"/>
    </source>
</evidence>
<dbReference type="GO" id="GO:0005874">
    <property type="term" value="C:microtubule"/>
    <property type="evidence" value="ECO:0007669"/>
    <property type="project" value="UniProtKB-KW"/>
</dbReference>
<dbReference type="Gene3D" id="3.30.470.20">
    <property type="entry name" value="ATP-grasp fold, B domain"/>
    <property type="match status" value="1"/>
</dbReference>
<dbReference type="AlphaFoldDB" id="A0AAD5X1F0"/>
<evidence type="ECO:0000256" key="4">
    <source>
        <dbReference type="ARBA" id="ARBA00022598"/>
    </source>
</evidence>
<dbReference type="PANTHER" id="PTHR12241:SF31">
    <property type="entry name" value="POLYGLUTAMYLASE COMPLEX SUBUNIT TTLL1"/>
    <property type="match status" value="1"/>
</dbReference>
<keyword evidence="5" id="KW-0493">Microtubule</keyword>
<keyword evidence="3" id="KW-0963">Cytoplasm</keyword>
<dbReference type="EMBL" id="JADGJD010001082">
    <property type="protein sequence ID" value="KAJ3046831.1"/>
    <property type="molecule type" value="Genomic_DNA"/>
</dbReference>
<dbReference type="GO" id="GO:0015631">
    <property type="term" value="F:tubulin binding"/>
    <property type="evidence" value="ECO:0007669"/>
    <property type="project" value="TreeGrafter"/>
</dbReference>
<proteinExistence type="inferred from homology"/>
<keyword evidence="10" id="KW-0966">Cell projection</keyword>
<evidence type="ECO:0000256" key="9">
    <source>
        <dbReference type="ARBA" id="ARBA00023212"/>
    </source>
</evidence>
<dbReference type="PROSITE" id="PS51221">
    <property type="entry name" value="TTL"/>
    <property type="match status" value="1"/>
</dbReference>
<dbReference type="SUPFAM" id="SSF56059">
    <property type="entry name" value="Glutathione synthetase ATP-binding domain-like"/>
    <property type="match status" value="1"/>
</dbReference>
<dbReference type="PANTHER" id="PTHR12241">
    <property type="entry name" value="TUBULIN POLYGLUTAMYLASE"/>
    <property type="match status" value="1"/>
</dbReference>
<gene>
    <name evidence="11" type="primary">TTLL1</name>
    <name evidence="11" type="ORF">HK097_000475</name>
</gene>
<keyword evidence="9" id="KW-0206">Cytoskeleton</keyword>
<evidence type="ECO:0000256" key="7">
    <source>
        <dbReference type="ARBA" id="ARBA00022840"/>
    </source>
</evidence>
<comment type="similarity">
    <text evidence="2">Belongs to the tubulin polyglutamylase family.</text>
</comment>
<dbReference type="Proteomes" id="UP001212841">
    <property type="component" value="Unassembled WGS sequence"/>
</dbReference>
<keyword evidence="8" id="KW-0969">Cilium</keyword>
<sequence length="320" mass="36723">MKRYRKDLEKDREKGLLSSTTKYTYTDFLPTTYTLPGDYNLFAEEFRKNPSSVWIMKPTDKARGVGIFIINRLQQIRKWSRDNKMQWSYANCKDTYVVSRYIENPLLIGGKKFDLSVLVTSWKPLTAYKYTQGFARFCSVKYTSDTDDLSNNFMHLTNVSIQKYGDSYNHQTSLKFSYRNLLLYLSSTLGHHAVSLLQIRIDSIILHSLRSVQQQMSNDKHCFECYGYDIIVDDELRPWLIEVNASPSLSATSAGDRGLKHALIDDILKIVIPEDFPEIKGAKSGVANDKDKKNIGDFVLLVDDIQLPERPKSARNGRGA</sequence>
<evidence type="ECO:0000256" key="5">
    <source>
        <dbReference type="ARBA" id="ARBA00022701"/>
    </source>
</evidence>
<organism evidence="11 12">
    <name type="scientific">Rhizophlyctis rosea</name>
    <dbReference type="NCBI Taxonomy" id="64517"/>
    <lineage>
        <taxon>Eukaryota</taxon>
        <taxon>Fungi</taxon>
        <taxon>Fungi incertae sedis</taxon>
        <taxon>Chytridiomycota</taxon>
        <taxon>Chytridiomycota incertae sedis</taxon>
        <taxon>Chytridiomycetes</taxon>
        <taxon>Rhizophlyctidales</taxon>
        <taxon>Rhizophlyctidaceae</taxon>
        <taxon>Rhizophlyctis</taxon>
    </lineage>
</organism>
<reference evidence="11" key="1">
    <citation type="submission" date="2020-05" db="EMBL/GenBank/DDBJ databases">
        <title>Phylogenomic resolution of chytrid fungi.</title>
        <authorList>
            <person name="Stajich J.E."/>
            <person name="Amses K."/>
            <person name="Simmons R."/>
            <person name="Seto K."/>
            <person name="Myers J."/>
            <person name="Bonds A."/>
            <person name="Quandt C.A."/>
            <person name="Barry K."/>
            <person name="Liu P."/>
            <person name="Grigoriev I."/>
            <person name="Longcore J.E."/>
            <person name="James T.Y."/>
        </authorList>
    </citation>
    <scope>NUCLEOTIDE SEQUENCE</scope>
    <source>
        <strain evidence="11">JEL0318</strain>
    </source>
</reference>
<accession>A0AAD5X1F0</accession>
<evidence type="ECO:0000313" key="12">
    <source>
        <dbReference type="Proteomes" id="UP001212841"/>
    </source>
</evidence>
<dbReference type="InterPro" id="IPR004344">
    <property type="entry name" value="TTL/TTLL_fam"/>
</dbReference>
<dbReference type="GO" id="GO:0000226">
    <property type="term" value="P:microtubule cytoskeleton organization"/>
    <property type="evidence" value="ECO:0007669"/>
    <property type="project" value="TreeGrafter"/>
</dbReference>
<evidence type="ECO:0000256" key="2">
    <source>
        <dbReference type="ARBA" id="ARBA00006118"/>
    </source>
</evidence>
<evidence type="ECO:0000256" key="10">
    <source>
        <dbReference type="ARBA" id="ARBA00023273"/>
    </source>
</evidence>
<dbReference type="GO" id="GO:0036064">
    <property type="term" value="C:ciliary basal body"/>
    <property type="evidence" value="ECO:0007669"/>
    <property type="project" value="TreeGrafter"/>
</dbReference>
<comment type="subcellular location">
    <subcellularLocation>
        <location evidence="1">Cytoplasm</location>
        <location evidence="1">Cytoskeleton</location>
        <location evidence="1">Cilium basal body</location>
    </subcellularLocation>
</comment>
<dbReference type="GO" id="GO:0070740">
    <property type="term" value="F:tubulin-glutamic acid ligase activity"/>
    <property type="evidence" value="ECO:0007669"/>
    <property type="project" value="TreeGrafter"/>
</dbReference>
<evidence type="ECO:0000256" key="6">
    <source>
        <dbReference type="ARBA" id="ARBA00022741"/>
    </source>
</evidence>
<keyword evidence="7" id="KW-0067">ATP-binding</keyword>
<evidence type="ECO:0000256" key="8">
    <source>
        <dbReference type="ARBA" id="ARBA00023069"/>
    </source>
</evidence>
<comment type="caution">
    <text evidence="11">The sequence shown here is derived from an EMBL/GenBank/DDBJ whole genome shotgun (WGS) entry which is preliminary data.</text>
</comment>
<keyword evidence="6" id="KW-0547">Nucleotide-binding</keyword>
<evidence type="ECO:0000313" key="11">
    <source>
        <dbReference type="EMBL" id="KAJ3046831.1"/>
    </source>
</evidence>
<dbReference type="GO" id="GO:0005524">
    <property type="term" value="F:ATP binding"/>
    <property type="evidence" value="ECO:0007669"/>
    <property type="project" value="UniProtKB-KW"/>
</dbReference>
<keyword evidence="4" id="KW-0436">Ligase</keyword>
<evidence type="ECO:0000256" key="3">
    <source>
        <dbReference type="ARBA" id="ARBA00022490"/>
    </source>
</evidence>
<dbReference type="Pfam" id="PF03133">
    <property type="entry name" value="TTL"/>
    <property type="match status" value="1"/>
</dbReference>